<dbReference type="Proteomes" id="UP000249393">
    <property type="component" value="Unassembled WGS sequence"/>
</dbReference>
<reference evidence="2 3" key="1">
    <citation type="submission" date="2017-08" db="EMBL/GenBank/DDBJ databases">
        <title>Infants hospitalized years apart are colonized by the same room-sourced microbial strains.</title>
        <authorList>
            <person name="Brooks B."/>
            <person name="Olm M.R."/>
            <person name="Firek B.A."/>
            <person name="Baker R."/>
            <person name="Thomas B.C."/>
            <person name="Morowitz M.J."/>
            <person name="Banfield J.F."/>
        </authorList>
    </citation>
    <scope>NUCLEOTIDE SEQUENCE [LARGE SCALE GENOMIC DNA]</scope>
    <source>
        <strain evidence="2">S2_003_000_R2_4</strain>
    </source>
</reference>
<evidence type="ECO:0000313" key="2">
    <source>
        <dbReference type="EMBL" id="PZR34247.1"/>
    </source>
</evidence>
<organism evidence="2 3">
    <name type="scientific">Caulobacter segnis</name>
    <dbReference type="NCBI Taxonomy" id="88688"/>
    <lineage>
        <taxon>Bacteria</taxon>
        <taxon>Pseudomonadati</taxon>
        <taxon>Pseudomonadota</taxon>
        <taxon>Alphaproteobacteria</taxon>
        <taxon>Caulobacterales</taxon>
        <taxon>Caulobacteraceae</taxon>
        <taxon>Caulobacter</taxon>
    </lineage>
</organism>
<feature type="region of interest" description="Disordered" evidence="1">
    <location>
        <begin position="34"/>
        <end position="59"/>
    </location>
</feature>
<sequence>MGAEGAGRPLPAVPARAAQAAAVLQAAGTLTVKAQNPCHPGRSEAESRDPGQTAVRWPLGPGSAARYAVFRPG</sequence>
<proteinExistence type="predicted"/>
<dbReference type="EMBL" id="QFQZ01000030">
    <property type="protein sequence ID" value="PZR34247.1"/>
    <property type="molecule type" value="Genomic_DNA"/>
</dbReference>
<gene>
    <name evidence="2" type="ORF">DI526_11105</name>
</gene>
<evidence type="ECO:0000256" key="1">
    <source>
        <dbReference type="SAM" id="MobiDB-lite"/>
    </source>
</evidence>
<dbReference type="AlphaFoldDB" id="A0A2W5V684"/>
<comment type="caution">
    <text evidence="2">The sequence shown here is derived from an EMBL/GenBank/DDBJ whole genome shotgun (WGS) entry which is preliminary data.</text>
</comment>
<accession>A0A2W5V684</accession>
<protein>
    <submittedName>
        <fullName evidence="2">Uncharacterized protein</fullName>
    </submittedName>
</protein>
<name>A0A2W5V684_9CAUL</name>
<evidence type="ECO:0000313" key="3">
    <source>
        <dbReference type="Proteomes" id="UP000249393"/>
    </source>
</evidence>